<dbReference type="Gene3D" id="3.40.50.1580">
    <property type="entry name" value="Nucleoside phosphorylase domain"/>
    <property type="match status" value="1"/>
</dbReference>
<protein>
    <submittedName>
        <fullName evidence="4">Tetratricopeptide-like helical</fullName>
    </submittedName>
</protein>
<evidence type="ECO:0000256" key="1">
    <source>
        <dbReference type="SAM" id="MobiDB-lite"/>
    </source>
</evidence>
<dbReference type="OrthoDB" id="5986190at2759"/>
<reference evidence="4" key="2">
    <citation type="journal article" date="2023" name="IMA Fungus">
        <title>Comparative genomic study of the Penicillium genus elucidates a diverse pangenome and 15 lateral gene transfer events.</title>
        <authorList>
            <person name="Petersen C."/>
            <person name="Sorensen T."/>
            <person name="Nielsen M.R."/>
            <person name="Sondergaard T.E."/>
            <person name="Sorensen J.L."/>
            <person name="Fitzpatrick D.A."/>
            <person name="Frisvad J.C."/>
            <person name="Nielsen K.L."/>
        </authorList>
    </citation>
    <scope>NUCLEOTIDE SEQUENCE</scope>
    <source>
        <strain evidence="4">IBT 29495</strain>
    </source>
</reference>
<dbReference type="EMBL" id="JAPWDS010000003">
    <property type="protein sequence ID" value="KAJ5504600.1"/>
    <property type="molecule type" value="Genomic_DNA"/>
</dbReference>
<dbReference type="SUPFAM" id="SSF48452">
    <property type="entry name" value="TPR-like"/>
    <property type="match status" value="3"/>
</dbReference>
<dbReference type="InterPro" id="IPR035994">
    <property type="entry name" value="Nucleoside_phosphorylase_sf"/>
</dbReference>
<evidence type="ECO:0000313" key="5">
    <source>
        <dbReference type="Proteomes" id="UP001149954"/>
    </source>
</evidence>
<dbReference type="InterPro" id="IPR011990">
    <property type="entry name" value="TPR-like_helical_dom_sf"/>
</dbReference>
<feature type="domain" description="Nucleoside phosphorylase" evidence="3">
    <location>
        <begin position="10"/>
        <end position="285"/>
    </location>
</feature>
<dbReference type="SUPFAM" id="SSF52540">
    <property type="entry name" value="P-loop containing nucleoside triphosphate hydrolases"/>
    <property type="match status" value="1"/>
</dbReference>
<proteinExistence type="predicted"/>
<feature type="compositionally biased region" description="Polar residues" evidence="1">
    <location>
        <begin position="1344"/>
        <end position="1353"/>
    </location>
</feature>
<reference evidence="4" key="1">
    <citation type="submission" date="2022-12" db="EMBL/GenBank/DDBJ databases">
        <authorList>
            <person name="Petersen C."/>
        </authorList>
    </citation>
    <scope>NUCLEOTIDE SEQUENCE</scope>
    <source>
        <strain evidence="4">IBT 29495</strain>
    </source>
</reference>
<evidence type="ECO:0000259" key="2">
    <source>
        <dbReference type="Pfam" id="PF00931"/>
    </source>
</evidence>
<dbReference type="Pfam" id="PF01048">
    <property type="entry name" value="PNP_UDP_1"/>
    <property type="match status" value="1"/>
</dbReference>
<dbReference type="SMART" id="SM00028">
    <property type="entry name" value="TPR"/>
    <property type="match status" value="13"/>
</dbReference>
<dbReference type="InterPro" id="IPR019734">
    <property type="entry name" value="TPR_rpt"/>
</dbReference>
<dbReference type="GO" id="GO:0003824">
    <property type="term" value="F:catalytic activity"/>
    <property type="evidence" value="ECO:0007669"/>
    <property type="project" value="InterPro"/>
</dbReference>
<keyword evidence="5" id="KW-1185">Reference proteome</keyword>
<dbReference type="Gene3D" id="3.40.50.300">
    <property type="entry name" value="P-loop containing nucleotide triphosphate hydrolases"/>
    <property type="match status" value="1"/>
</dbReference>
<dbReference type="InterPro" id="IPR000845">
    <property type="entry name" value="Nucleoside_phosphorylase_d"/>
</dbReference>
<dbReference type="GO" id="GO:0009116">
    <property type="term" value="P:nucleoside metabolic process"/>
    <property type="evidence" value="ECO:0007669"/>
    <property type="project" value="InterPro"/>
</dbReference>
<dbReference type="PANTHER" id="PTHR46082">
    <property type="entry name" value="ATP/GTP-BINDING PROTEIN-RELATED"/>
    <property type="match status" value="1"/>
</dbReference>
<dbReference type="Pfam" id="PF00931">
    <property type="entry name" value="NB-ARC"/>
    <property type="match status" value="1"/>
</dbReference>
<dbReference type="InterPro" id="IPR002182">
    <property type="entry name" value="NB-ARC"/>
</dbReference>
<dbReference type="InterPro" id="IPR053137">
    <property type="entry name" value="NLR-like"/>
</dbReference>
<dbReference type="PANTHER" id="PTHR46082:SF11">
    <property type="entry name" value="AAA+ ATPASE DOMAIN-CONTAINING PROTEIN-RELATED"/>
    <property type="match status" value="1"/>
</dbReference>
<dbReference type="Pfam" id="PF13374">
    <property type="entry name" value="TPR_10"/>
    <property type="match status" value="5"/>
</dbReference>
<evidence type="ECO:0000259" key="3">
    <source>
        <dbReference type="Pfam" id="PF01048"/>
    </source>
</evidence>
<dbReference type="Pfam" id="PF13424">
    <property type="entry name" value="TPR_12"/>
    <property type="match status" value="5"/>
</dbReference>
<dbReference type="SUPFAM" id="SSF53167">
    <property type="entry name" value="Purine and uridine phosphorylases"/>
    <property type="match status" value="1"/>
</dbReference>
<name>A0A9W9XXY8_9EURO</name>
<dbReference type="Gene3D" id="1.25.40.10">
    <property type="entry name" value="Tetratricopeptide repeat domain"/>
    <property type="match status" value="5"/>
</dbReference>
<feature type="domain" description="NB-ARC" evidence="2">
    <location>
        <begin position="336"/>
        <end position="482"/>
    </location>
</feature>
<dbReference type="GO" id="GO:0043531">
    <property type="term" value="F:ADP binding"/>
    <property type="evidence" value="ECO:0007669"/>
    <property type="project" value="InterPro"/>
</dbReference>
<accession>A0A9W9XXY8</accession>
<feature type="region of interest" description="Disordered" evidence="1">
    <location>
        <begin position="1340"/>
        <end position="1362"/>
    </location>
</feature>
<organism evidence="4 5">
    <name type="scientific">Penicillium fimorum</name>
    <dbReference type="NCBI Taxonomy" id="1882269"/>
    <lineage>
        <taxon>Eukaryota</taxon>
        <taxon>Fungi</taxon>
        <taxon>Dikarya</taxon>
        <taxon>Ascomycota</taxon>
        <taxon>Pezizomycotina</taxon>
        <taxon>Eurotiomycetes</taxon>
        <taxon>Eurotiomycetidae</taxon>
        <taxon>Eurotiales</taxon>
        <taxon>Aspergillaceae</taxon>
        <taxon>Penicillium</taxon>
    </lineage>
</organism>
<comment type="caution">
    <text evidence="4">The sequence shown here is derived from an EMBL/GenBank/DDBJ whole genome shotgun (WGS) entry which is preliminary data.</text>
</comment>
<dbReference type="Proteomes" id="UP001149954">
    <property type="component" value="Unassembled WGS sequence"/>
</dbReference>
<sequence length="1362" mass="151313">MAFSHDDYTVAWICALPLEMTAAKMMLDKLHHQLSQPKSDHNAYTLGSISGHNVVVACLPSGVYGTTSAAVVLAHMLLTFPSLRFGLMVGIGGGVPSKEADIRLGDVVISMPTASSGGVIQYDYGKTLRDGCFERTGSLNKPPQYLLTAISQMRSKIMGGNTLIEEIASEILQKHEKLQEQFSRPDEDWLFQARYDHEGKNADCSKCEPDQLVTRTIREGKEPVVHYGLIASGNQVMKSATTRDDVARKLNILCFEMEAAGLMDQLPCLVIRGVCDYCDSHKHKRWQGYAALTAATYTRALLGVVPLFGSQSSDAKEPRHWMVPFARNTRFVGRQQEIHYIENFIICATGPTKVAIHGLGGIGKTQIALELAYRTREKVPERSIFWIPCTSYESVQQAYVNIASALGISDIEPAKMKEQVKSHLSQDRAGKWLLIFDNADNMEMWTKGSATAPPLKNFLPRSGNGHILFTSRNRKLAVKVASPNVLSIPDVDQITAMKILEKSLIQEGLLHDSYTTTALLEQLGFLPLAISQASAYMNENKIVLSDYLSLLKERETNAAELLSEEFEDDGRYPETQNPVLATWMISFQQIQDLDELAADYLSFIACINPRDIPQSILPPATSAKKRVDALGLLSAYSFISEHACNSSFSLHQLVHLATRNWMRRTEVLVHWVHRATQQLDGIFPDDDHNNQRLWREYLPHALYLINSEEFHDIHYEYVGLSSRVGRSLQSDGRYNEAKVIFFDCLKVREKALGPEDPDTLTSVSNLGSVLEQQGKYEEAEAMHRRALAGRETILGPEHPDILTSVSHLGSVLEQQSKYEEAEAMHRRALAGREIVLGPEHPDTLTSVSLLSSVLERQGKYEEAEDMHRQALSDRKKILGLEHPDTLTSVSHLGFVLKRQGKYEEAEDMHRRALAGREIVLGPEHPDTLTSVSHLGSVLERQGKYGEAEAMHRRALAGYETVLGPEHPDTLANFSLLGSVLKRQGKYEEAEAMHWRDALGSEKVLGPEHPDTLTSVSHLGSVLERQGKYEEAEAIHRRALVGYEKALGPEHPDTLASVSHLGSVLERQGKYEEAEAIHRRALVGYEKALGPEHPDTLASVSNLGSVLERQGKYEEAEALHWRDVLGSEKVLGPEHPDTLTSVSHLGSVLERQGKYEDAEDIHRRALAGYEKALGPKHPDTLASVGHLGSVLERQGKYEEAESMHRQALAGRETVLGPEHPDTLTGFTHLGFVLEQQGKYKVAEAIYRRALLGYGKALGSEHPHTLTSVSHLGSVLERQGKYEEAEAMHRRTLVGYETVLGPEHPDTLACVSHLGSVLERQGKFEEAEAIHRQALAGYEQALEPQNPDTVTSIEPTTLLADPNK</sequence>
<dbReference type="InterPro" id="IPR027417">
    <property type="entry name" value="P-loop_NTPase"/>
</dbReference>
<gene>
    <name evidence="4" type="ORF">N7463_007474</name>
</gene>
<evidence type="ECO:0000313" key="4">
    <source>
        <dbReference type="EMBL" id="KAJ5504600.1"/>
    </source>
</evidence>